<dbReference type="Gene3D" id="1.20.1280.50">
    <property type="match status" value="1"/>
</dbReference>
<evidence type="ECO:0000313" key="3">
    <source>
        <dbReference type="Proteomes" id="UP000237105"/>
    </source>
</evidence>
<dbReference type="PANTHER" id="PTHR31672">
    <property type="entry name" value="BNACNNG10540D PROTEIN"/>
    <property type="match status" value="1"/>
</dbReference>
<sequence>MVRHNLRAYLRHQAKTVRPSFWMPEQMLYEIFSWLPPESLFRFKCVCKSWYSFITSLIKNPFFVAKHLSNAQNKVFSPESLLIVGHHVVLPGQRINHNIFLLNVSDDDGEKDEIHPVIEELDLRSPWGRGNMRDDKFRRMMGSDLCKTEFYHCDGIICLMARDKIMLWNPALVDSKILPPANNVFNWKMVEATGFGYDPIASDYKIVRICIHDLIEMYSLNTNTWNETKKGPDKVNMLEYKMELCHKGVCYWFFNGCRKNMVRSVNLHSGQSQIIPLPARKSCSRTLQVWNDSIAFVSFHRRKGTTGSIEMWVTKNYSGAISDSSLWIKYLSIVNPEGIRRPLRILNGDELLLKGEDENFFFYNLHTRRLRKLIINEVGSIIFWGSSYVASLVSVNRQGQA</sequence>
<name>A0A2P5DR77_PARAD</name>
<comment type="caution">
    <text evidence="2">The sequence shown here is derived from an EMBL/GenBank/DDBJ whole genome shotgun (WGS) entry which is preliminary data.</text>
</comment>
<dbReference type="Proteomes" id="UP000237105">
    <property type="component" value="Unassembled WGS sequence"/>
</dbReference>
<dbReference type="InterPro" id="IPR001810">
    <property type="entry name" value="F-box_dom"/>
</dbReference>
<dbReference type="InterPro" id="IPR050796">
    <property type="entry name" value="SCF_F-box_component"/>
</dbReference>
<dbReference type="PROSITE" id="PS50181">
    <property type="entry name" value="FBOX"/>
    <property type="match status" value="1"/>
</dbReference>
<dbReference type="Pfam" id="PF00646">
    <property type="entry name" value="F-box"/>
    <property type="match status" value="1"/>
</dbReference>
<accession>A0A2P5DR77</accession>
<reference evidence="3" key="1">
    <citation type="submission" date="2016-06" db="EMBL/GenBank/DDBJ databases">
        <title>Parallel loss of symbiosis genes in relatives of nitrogen-fixing non-legume Parasponia.</title>
        <authorList>
            <person name="Van Velzen R."/>
            <person name="Holmer R."/>
            <person name="Bu F."/>
            <person name="Rutten L."/>
            <person name="Van Zeijl A."/>
            <person name="Liu W."/>
            <person name="Santuari L."/>
            <person name="Cao Q."/>
            <person name="Sharma T."/>
            <person name="Shen D."/>
            <person name="Roswanjaya Y."/>
            <person name="Wardhani T."/>
            <person name="Kalhor M.S."/>
            <person name="Jansen J."/>
            <person name="Van den Hoogen J."/>
            <person name="Gungor B."/>
            <person name="Hartog M."/>
            <person name="Hontelez J."/>
            <person name="Verver J."/>
            <person name="Yang W.-C."/>
            <person name="Schijlen E."/>
            <person name="Repin R."/>
            <person name="Schilthuizen M."/>
            <person name="Schranz E."/>
            <person name="Heidstra R."/>
            <person name="Miyata K."/>
            <person name="Fedorova E."/>
            <person name="Kohlen W."/>
            <person name="Bisseling T."/>
            <person name="Smit S."/>
            <person name="Geurts R."/>
        </authorList>
    </citation>
    <scope>NUCLEOTIDE SEQUENCE [LARGE SCALE GENOMIC DNA]</scope>
    <source>
        <strain evidence="3">cv. WU1-14</strain>
    </source>
</reference>
<dbReference type="SMART" id="SM00256">
    <property type="entry name" value="FBOX"/>
    <property type="match status" value="1"/>
</dbReference>
<dbReference type="InterPro" id="IPR006527">
    <property type="entry name" value="F-box-assoc_dom_typ1"/>
</dbReference>
<dbReference type="AlphaFoldDB" id="A0A2P5DR77"/>
<evidence type="ECO:0000259" key="1">
    <source>
        <dbReference type="PROSITE" id="PS50181"/>
    </source>
</evidence>
<protein>
    <submittedName>
        <fullName evidence="2">F-box domain containing protein</fullName>
    </submittedName>
</protein>
<evidence type="ECO:0000313" key="2">
    <source>
        <dbReference type="EMBL" id="PON75782.1"/>
    </source>
</evidence>
<keyword evidence="3" id="KW-1185">Reference proteome</keyword>
<proteinExistence type="predicted"/>
<gene>
    <name evidence="2" type="ORF">PanWU01x14_040420</name>
</gene>
<dbReference type="SUPFAM" id="SSF81383">
    <property type="entry name" value="F-box domain"/>
    <property type="match status" value="1"/>
</dbReference>
<dbReference type="CDD" id="cd22157">
    <property type="entry name" value="F-box_AtFBW1-like"/>
    <property type="match status" value="1"/>
</dbReference>
<dbReference type="EMBL" id="JXTB01000022">
    <property type="protein sequence ID" value="PON75782.1"/>
    <property type="molecule type" value="Genomic_DNA"/>
</dbReference>
<dbReference type="OrthoDB" id="1298469at2759"/>
<dbReference type="InterPro" id="IPR036047">
    <property type="entry name" value="F-box-like_dom_sf"/>
</dbReference>
<organism evidence="2 3">
    <name type="scientific">Parasponia andersonii</name>
    <name type="common">Sponia andersonii</name>
    <dbReference type="NCBI Taxonomy" id="3476"/>
    <lineage>
        <taxon>Eukaryota</taxon>
        <taxon>Viridiplantae</taxon>
        <taxon>Streptophyta</taxon>
        <taxon>Embryophyta</taxon>
        <taxon>Tracheophyta</taxon>
        <taxon>Spermatophyta</taxon>
        <taxon>Magnoliopsida</taxon>
        <taxon>eudicotyledons</taxon>
        <taxon>Gunneridae</taxon>
        <taxon>Pentapetalae</taxon>
        <taxon>rosids</taxon>
        <taxon>fabids</taxon>
        <taxon>Rosales</taxon>
        <taxon>Cannabaceae</taxon>
        <taxon>Parasponia</taxon>
    </lineage>
</organism>
<dbReference type="NCBIfam" id="TIGR01640">
    <property type="entry name" value="F_box_assoc_1"/>
    <property type="match status" value="1"/>
</dbReference>
<dbReference type="InterPro" id="IPR017451">
    <property type="entry name" value="F-box-assoc_interact_dom"/>
</dbReference>
<dbReference type="Pfam" id="PF07734">
    <property type="entry name" value="FBA_1"/>
    <property type="match status" value="1"/>
</dbReference>
<dbReference type="PANTHER" id="PTHR31672:SF13">
    <property type="entry name" value="F-BOX PROTEIN CPR30-LIKE"/>
    <property type="match status" value="1"/>
</dbReference>
<feature type="domain" description="F-box" evidence="1">
    <location>
        <begin position="23"/>
        <end position="66"/>
    </location>
</feature>